<name>A0A2G9T6P3_TELCI</name>
<reference evidence="1 2" key="1">
    <citation type="submission" date="2015-09" db="EMBL/GenBank/DDBJ databases">
        <title>Draft genome of the parasitic nematode Teladorsagia circumcincta isolate WARC Sus (inbred).</title>
        <authorList>
            <person name="Mitreva M."/>
        </authorList>
    </citation>
    <scope>NUCLEOTIDE SEQUENCE [LARGE SCALE GENOMIC DNA]</scope>
    <source>
        <strain evidence="1 2">S</strain>
    </source>
</reference>
<sequence>MQYDVVSLKLWLHTVAAVLTKIMGKN</sequence>
<dbReference type="Proteomes" id="UP000230423">
    <property type="component" value="Unassembled WGS sequence"/>
</dbReference>
<evidence type="ECO:0000313" key="1">
    <source>
        <dbReference type="EMBL" id="PIO53613.1"/>
    </source>
</evidence>
<accession>A0A2G9T6P3</accession>
<dbReference type="AlphaFoldDB" id="A0A2G9T6P3"/>
<keyword evidence="2" id="KW-1185">Reference proteome</keyword>
<organism evidence="1 2">
    <name type="scientific">Teladorsagia circumcincta</name>
    <name type="common">Brown stomach worm</name>
    <name type="synonym">Ostertagia circumcincta</name>
    <dbReference type="NCBI Taxonomy" id="45464"/>
    <lineage>
        <taxon>Eukaryota</taxon>
        <taxon>Metazoa</taxon>
        <taxon>Ecdysozoa</taxon>
        <taxon>Nematoda</taxon>
        <taxon>Chromadorea</taxon>
        <taxon>Rhabditida</taxon>
        <taxon>Rhabditina</taxon>
        <taxon>Rhabditomorpha</taxon>
        <taxon>Strongyloidea</taxon>
        <taxon>Trichostrongylidae</taxon>
        <taxon>Teladorsagia</taxon>
    </lineage>
</organism>
<gene>
    <name evidence="1" type="ORF">TELCIR_25046</name>
</gene>
<dbReference type="EMBL" id="KZ409765">
    <property type="protein sequence ID" value="PIO53613.1"/>
    <property type="molecule type" value="Genomic_DNA"/>
</dbReference>
<proteinExistence type="predicted"/>
<evidence type="ECO:0000313" key="2">
    <source>
        <dbReference type="Proteomes" id="UP000230423"/>
    </source>
</evidence>
<protein>
    <submittedName>
        <fullName evidence="1">Uncharacterized protein</fullName>
    </submittedName>
</protein>